<protein>
    <submittedName>
        <fullName evidence="2">Uncharacterized protein</fullName>
    </submittedName>
</protein>
<feature type="coiled-coil region" evidence="1">
    <location>
        <begin position="127"/>
        <end position="154"/>
    </location>
</feature>
<proteinExistence type="predicted"/>
<keyword evidence="1" id="KW-0175">Coiled coil</keyword>
<organism evidence="2">
    <name type="scientific">marine sediment metagenome</name>
    <dbReference type="NCBI Taxonomy" id="412755"/>
    <lineage>
        <taxon>unclassified sequences</taxon>
        <taxon>metagenomes</taxon>
        <taxon>ecological metagenomes</taxon>
    </lineage>
</organism>
<dbReference type="AlphaFoldDB" id="X1C0C9"/>
<dbReference type="EMBL" id="BART01010693">
    <property type="protein sequence ID" value="GAG89918.1"/>
    <property type="molecule type" value="Genomic_DNA"/>
</dbReference>
<evidence type="ECO:0000256" key="1">
    <source>
        <dbReference type="SAM" id="Coils"/>
    </source>
</evidence>
<sequence length="225" mass="23862">MGIITAAAVGVASSVIGGAVTAGKQHREMRRQRSLKREAKYKMEQAILDRQEITNPYAGVTDLSGLASDLSSQITNPFNSLTVSTAAAEMQAEEADIALANTLDTLEQTGASAGGATALAMAALKSKQQVSASIEQQEAKNAELKARGEQAAQQQRVAATTRFQNVQIEQGQRVQDADIAGEIFQYQAQEARTNADINMYNSMYQGFAANQAQASMASAASTNQI</sequence>
<feature type="non-terminal residue" evidence="2">
    <location>
        <position position="225"/>
    </location>
</feature>
<evidence type="ECO:0000313" key="2">
    <source>
        <dbReference type="EMBL" id="GAG89918.1"/>
    </source>
</evidence>
<comment type="caution">
    <text evidence="2">The sequence shown here is derived from an EMBL/GenBank/DDBJ whole genome shotgun (WGS) entry which is preliminary data.</text>
</comment>
<name>X1C0C9_9ZZZZ</name>
<accession>X1C0C9</accession>
<reference evidence="2" key="1">
    <citation type="journal article" date="2014" name="Front. Microbiol.">
        <title>High frequency of phylogenetically diverse reductive dehalogenase-homologous genes in deep subseafloor sedimentary metagenomes.</title>
        <authorList>
            <person name="Kawai M."/>
            <person name="Futagami T."/>
            <person name="Toyoda A."/>
            <person name="Takaki Y."/>
            <person name="Nishi S."/>
            <person name="Hori S."/>
            <person name="Arai W."/>
            <person name="Tsubouchi T."/>
            <person name="Morono Y."/>
            <person name="Uchiyama I."/>
            <person name="Ito T."/>
            <person name="Fujiyama A."/>
            <person name="Inagaki F."/>
            <person name="Takami H."/>
        </authorList>
    </citation>
    <scope>NUCLEOTIDE SEQUENCE</scope>
    <source>
        <strain evidence="2">Expedition CK06-06</strain>
    </source>
</reference>
<gene>
    <name evidence="2" type="ORF">S01H4_23125</name>
</gene>